<evidence type="ECO:0000259" key="8">
    <source>
        <dbReference type="PROSITE" id="PS50109"/>
    </source>
</evidence>
<dbReference type="RefSeq" id="WP_216414978.1">
    <property type="nucleotide sequence ID" value="NZ_JAHLQK010000001.1"/>
</dbReference>
<feature type="coiled-coil region" evidence="6">
    <location>
        <begin position="48"/>
        <end position="75"/>
    </location>
</feature>
<keyword evidence="5" id="KW-0902">Two-component regulatory system</keyword>
<dbReference type="Pfam" id="PF00512">
    <property type="entry name" value="HisKA"/>
    <property type="match status" value="1"/>
</dbReference>
<dbReference type="GO" id="GO:0016301">
    <property type="term" value="F:kinase activity"/>
    <property type="evidence" value="ECO:0007669"/>
    <property type="project" value="UniProtKB-KW"/>
</dbReference>
<dbReference type="CDD" id="cd00075">
    <property type="entry name" value="HATPase"/>
    <property type="match status" value="1"/>
</dbReference>
<keyword evidence="7" id="KW-1133">Transmembrane helix</keyword>
<comment type="caution">
    <text evidence="9">The sequence shown here is derived from an EMBL/GenBank/DDBJ whole genome shotgun (WGS) entry which is preliminary data.</text>
</comment>
<dbReference type="InterPro" id="IPR050736">
    <property type="entry name" value="Sensor_HK_Regulatory"/>
</dbReference>
<evidence type="ECO:0000256" key="1">
    <source>
        <dbReference type="ARBA" id="ARBA00000085"/>
    </source>
</evidence>
<gene>
    <name evidence="9" type="ORF">KQI88_03630</name>
</gene>
<feature type="transmembrane region" description="Helical" evidence="7">
    <location>
        <begin position="6"/>
        <end position="23"/>
    </location>
</feature>
<dbReference type="SMART" id="SM00387">
    <property type="entry name" value="HATPase_c"/>
    <property type="match status" value="1"/>
</dbReference>
<dbReference type="EMBL" id="JAHLQK010000001">
    <property type="protein sequence ID" value="MBU5675503.1"/>
    <property type="molecule type" value="Genomic_DNA"/>
</dbReference>
<keyword evidence="4 9" id="KW-0418">Kinase</keyword>
<dbReference type="EC" id="2.7.13.3" evidence="2"/>
<name>A0ABS6FZ27_9FIRM</name>
<keyword evidence="10" id="KW-1185">Reference proteome</keyword>
<evidence type="ECO:0000313" key="10">
    <source>
        <dbReference type="Proteomes" id="UP000779508"/>
    </source>
</evidence>
<organism evidence="9 10">
    <name type="scientific">Alkaliphilus flagellatus</name>
    <dbReference type="NCBI Taxonomy" id="2841507"/>
    <lineage>
        <taxon>Bacteria</taxon>
        <taxon>Bacillati</taxon>
        <taxon>Bacillota</taxon>
        <taxon>Clostridia</taxon>
        <taxon>Peptostreptococcales</taxon>
        <taxon>Natronincolaceae</taxon>
        <taxon>Alkaliphilus</taxon>
    </lineage>
</organism>
<keyword evidence="6" id="KW-0175">Coiled coil</keyword>
<dbReference type="InterPro" id="IPR003661">
    <property type="entry name" value="HisK_dim/P_dom"/>
</dbReference>
<dbReference type="InterPro" id="IPR003594">
    <property type="entry name" value="HATPase_dom"/>
</dbReference>
<evidence type="ECO:0000256" key="3">
    <source>
        <dbReference type="ARBA" id="ARBA00022679"/>
    </source>
</evidence>
<evidence type="ECO:0000313" key="9">
    <source>
        <dbReference type="EMBL" id="MBU5675503.1"/>
    </source>
</evidence>
<proteinExistence type="predicted"/>
<evidence type="ECO:0000256" key="6">
    <source>
        <dbReference type="SAM" id="Coils"/>
    </source>
</evidence>
<keyword evidence="3" id="KW-0808">Transferase</keyword>
<dbReference type="CDD" id="cd00082">
    <property type="entry name" value="HisKA"/>
    <property type="match status" value="1"/>
</dbReference>
<dbReference type="Pfam" id="PF02518">
    <property type="entry name" value="HATPase_c"/>
    <property type="match status" value="1"/>
</dbReference>
<reference evidence="9 10" key="1">
    <citation type="submission" date="2021-06" db="EMBL/GenBank/DDBJ databases">
        <authorList>
            <person name="Sun Q."/>
            <person name="Li D."/>
        </authorList>
    </citation>
    <scope>NUCLEOTIDE SEQUENCE [LARGE SCALE GENOMIC DNA]</scope>
    <source>
        <strain evidence="9 10">MSJ-5</strain>
    </source>
</reference>
<evidence type="ECO:0000256" key="7">
    <source>
        <dbReference type="SAM" id="Phobius"/>
    </source>
</evidence>
<comment type="catalytic activity">
    <reaction evidence="1">
        <text>ATP + protein L-histidine = ADP + protein N-phospho-L-histidine.</text>
        <dbReference type="EC" id="2.7.13.3"/>
    </reaction>
</comment>
<dbReference type="PANTHER" id="PTHR43711:SF26">
    <property type="entry name" value="SENSOR HISTIDINE KINASE RCSC"/>
    <property type="match status" value="1"/>
</dbReference>
<dbReference type="PANTHER" id="PTHR43711">
    <property type="entry name" value="TWO-COMPONENT HISTIDINE KINASE"/>
    <property type="match status" value="1"/>
</dbReference>
<dbReference type="SMART" id="SM00388">
    <property type="entry name" value="HisKA"/>
    <property type="match status" value="1"/>
</dbReference>
<dbReference type="PROSITE" id="PS50109">
    <property type="entry name" value="HIS_KIN"/>
    <property type="match status" value="1"/>
</dbReference>
<evidence type="ECO:0000256" key="2">
    <source>
        <dbReference type="ARBA" id="ARBA00012438"/>
    </source>
</evidence>
<accession>A0ABS6FZ27</accession>
<evidence type="ECO:0000256" key="4">
    <source>
        <dbReference type="ARBA" id="ARBA00022777"/>
    </source>
</evidence>
<evidence type="ECO:0000256" key="5">
    <source>
        <dbReference type="ARBA" id="ARBA00023012"/>
    </source>
</evidence>
<keyword evidence="7" id="KW-0812">Transmembrane</keyword>
<feature type="domain" description="Histidine kinase" evidence="8">
    <location>
        <begin position="89"/>
        <end position="283"/>
    </location>
</feature>
<dbReference type="InterPro" id="IPR005467">
    <property type="entry name" value="His_kinase_dom"/>
</dbReference>
<dbReference type="Proteomes" id="UP000779508">
    <property type="component" value="Unassembled WGS sequence"/>
</dbReference>
<keyword evidence="7" id="KW-0472">Membrane</keyword>
<sequence length="303" mass="34851">MQLLTIIFLIIICGVFVTLYILSHNEVKNITNQLSRINKTNTNSKILLTFSNKEMKNLASEINKTLEEKQKSEIEHKRMDLELRQAIANISHDLRTPLTSIMGYIQLMEEDSLPCHEKKEYADIVKRRAESLQSLISSFYDLSRLEGKEYKFDLKSVNINNIMCDLIASFYKDFLTKEIEPIIDIDEKVSLVIADENAVKRIFSNLIQNALKYGNEFMYISLKEYEGYITTTFTNVARNLSEEDIAHLFERFFTADPTRSGKSTGLGLAITKELVEQMGHEISAKLADCKLSIIIKWRTTHSS</sequence>
<protein>
    <recommendedName>
        <fullName evidence="2">histidine kinase</fullName>
        <ecNumber evidence="2">2.7.13.3</ecNumber>
    </recommendedName>
</protein>